<dbReference type="InterPro" id="IPR020904">
    <property type="entry name" value="Sc_DH/Rdtase_CS"/>
</dbReference>
<dbReference type="RefSeq" id="WP_220206553.1">
    <property type="nucleotide sequence ID" value="NZ_BNJK01000001.1"/>
</dbReference>
<name>A0A8J3ITG8_9CHLR</name>
<feature type="domain" description="Ketoreductase" evidence="4">
    <location>
        <begin position="37"/>
        <end position="221"/>
    </location>
</feature>
<dbReference type="SUPFAM" id="SSF51735">
    <property type="entry name" value="NAD(P)-binding Rossmann-fold domains"/>
    <property type="match status" value="1"/>
</dbReference>
<dbReference type="GO" id="GO:0016020">
    <property type="term" value="C:membrane"/>
    <property type="evidence" value="ECO:0007669"/>
    <property type="project" value="TreeGrafter"/>
</dbReference>
<evidence type="ECO:0000313" key="6">
    <source>
        <dbReference type="Proteomes" id="UP000597444"/>
    </source>
</evidence>
<proteinExistence type="inferred from homology"/>
<dbReference type="InterPro" id="IPR002347">
    <property type="entry name" value="SDR_fam"/>
</dbReference>
<dbReference type="PRINTS" id="PR00081">
    <property type="entry name" value="GDHRDH"/>
</dbReference>
<dbReference type="AlphaFoldDB" id="A0A8J3ITG8"/>
<dbReference type="InterPro" id="IPR036291">
    <property type="entry name" value="NAD(P)-bd_dom_sf"/>
</dbReference>
<keyword evidence="2" id="KW-0560">Oxidoreductase</keyword>
<reference evidence="5" key="1">
    <citation type="submission" date="2020-10" db="EMBL/GenBank/DDBJ databases">
        <title>Taxonomic study of unclassified bacteria belonging to the class Ktedonobacteria.</title>
        <authorList>
            <person name="Yabe S."/>
            <person name="Wang C.M."/>
            <person name="Zheng Y."/>
            <person name="Sakai Y."/>
            <person name="Cavaletti L."/>
            <person name="Monciardini P."/>
            <person name="Donadio S."/>
        </authorList>
    </citation>
    <scope>NUCLEOTIDE SEQUENCE</scope>
    <source>
        <strain evidence="5">ID150040</strain>
    </source>
</reference>
<protein>
    <submittedName>
        <fullName evidence="5">Ketoacyl reductase</fullName>
    </submittedName>
</protein>
<evidence type="ECO:0000256" key="2">
    <source>
        <dbReference type="ARBA" id="ARBA00023002"/>
    </source>
</evidence>
<dbReference type="PANTHER" id="PTHR44196">
    <property type="entry name" value="DEHYDROGENASE/REDUCTASE SDR FAMILY MEMBER 7B"/>
    <property type="match status" value="1"/>
</dbReference>
<evidence type="ECO:0000313" key="5">
    <source>
        <dbReference type="EMBL" id="GHO95896.1"/>
    </source>
</evidence>
<accession>A0A8J3ITG8</accession>
<dbReference type="PANTHER" id="PTHR44196:SF1">
    <property type="entry name" value="DEHYDROGENASE_REDUCTASE SDR FAMILY MEMBER 7B"/>
    <property type="match status" value="1"/>
</dbReference>
<dbReference type="PROSITE" id="PS00061">
    <property type="entry name" value="ADH_SHORT"/>
    <property type="match status" value="1"/>
</dbReference>
<comment type="caution">
    <text evidence="5">The sequence shown here is derived from an EMBL/GenBank/DDBJ whole genome shotgun (WGS) entry which is preliminary data.</text>
</comment>
<dbReference type="Gene3D" id="3.40.50.720">
    <property type="entry name" value="NAD(P)-binding Rossmann-like Domain"/>
    <property type="match status" value="1"/>
</dbReference>
<evidence type="ECO:0000256" key="1">
    <source>
        <dbReference type="ARBA" id="ARBA00006484"/>
    </source>
</evidence>
<dbReference type="Pfam" id="PF00106">
    <property type="entry name" value="adh_short"/>
    <property type="match status" value="1"/>
</dbReference>
<gene>
    <name evidence="5" type="ORF">KSF_059440</name>
</gene>
<dbReference type="FunFam" id="3.40.50.720:FF:000084">
    <property type="entry name" value="Short-chain dehydrogenase reductase"/>
    <property type="match status" value="1"/>
</dbReference>
<evidence type="ECO:0000256" key="3">
    <source>
        <dbReference type="RuleBase" id="RU000363"/>
    </source>
</evidence>
<keyword evidence="6" id="KW-1185">Reference proteome</keyword>
<organism evidence="5 6">
    <name type="scientific">Reticulibacter mediterranei</name>
    <dbReference type="NCBI Taxonomy" id="2778369"/>
    <lineage>
        <taxon>Bacteria</taxon>
        <taxon>Bacillati</taxon>
        <taxon>Chloroflexota</taxon>
        <taxon>Ktedonobacteria</taxon>
        <taxon>Ktedonobacterales</taxon>
        <taxon>Reticulibacteraceae</taxon>
        <taxon>Reticulibacter</taxon>
    </lineage>
</organism>
<sequence>MSKTRMTPAMLVGAGLGLGLVANAYLKRRNALSLQGRIVLITGGSSGLGLALGREFARQGASLVICARESEPLEIARQQLSEMGAEVLAIPCDITERQQIQRMIDQVVERFGHVDVLVNNAGIITVGPMETVTVQDYEETMQIHFWGMVYTTLAVLPHMLPRKSGRIVNITSIGGKVSVPHLLPYSASKFAAVGFSEGLHAELAKEGIIVSTIVPGLMRTGSHVNAYMKGQKVEEYTLFGMLATLPITSTSAEHAARRIVQATRLGESEVILTVQAQLLARFHGLFPGLTSAVLSTINRTLPSAEGTDIERSMGREEKTPLSNFLTSMGEAAANRYNQYVRQL</sequence>
<comment type="similarity">
    <text evidence="1 3">Belongs to the short-chain dehydrogenases/reductases (SDR) family.</text>
</comment>
<dbReference type="EMBL" id="BNJK01000001">
    <property type="protein sequence ID" value="GHO95896.1"/>
    <property type="molecule type" value="Genomic_DNA"/>
</dbReference>
<dbReference type="Proteomes" id="UP000597444">
    <property type="component" value="Unassembled WGS sequence"/>
</dbReference>
<dbReference type="SMART" id="SM00822">
    <property type="entry name" value="PKS_KR"/>
    <property type="match status" value="1"/>
</dbReference>
<dbReference type="GO" id="GO:0016491">
    <property type="term" value="F:oxidoreductase activity"/>
    <property type="evidence" value="ECO:0007669"/>
    <property type="project" value="UniProtKB-KW"/>
</dbReference>
<dbReference type="InterPro" id="IPR057326">
    <property type="entry name" value="KR_dom"/>
</dbReference>
<evidence type="ECO:0000259" key="4">
    <source>
        <dbReference type="SMART" id="SM00822"/>
    </source>
</evidence>
<dbReference type="PRINTS" id="PR00080">
    <property type="entry name" value="SDRFAMILY"/>
</dbReference>